<dbReference type="EC" id="2.3.1.311" evidence="14"/>
<dbReference type="GO" id="GO:0000049">
    <property type="term" value="F:tRNA binding"/>
    <property type="evidence" value="ECO:0007669"/>
    <property type="project" value="UniProtKB-KW"/>
</dbReference>
<keyword evidence="16" id="KW-0812">Transmembrane</keyword>
<keyword evidence="10" id="KW-0694">RNA-binding</keyword>
<keyword evidence="16" id="KW-1133">Transmembrane helix</keyword>
<dbReference type="PANTHER" id="PTHR11135">
    <property type="entry name" value="HISTONE ACETYLTRANSFERASE-RELATED"/>
    <property type="match status" value="1"/>
</dbReference>
<dbReference type="InterPro" id="IPR032432">
    <property type="entry name" value="Radical_SAM_C"/>
</dbReference>
<accession>A0A6C0B403</accession>
<evidence type="ECO:0000313" key="18">
    <source>
        <dbReference type="EMBL" id="QHS86955.1"/>
    </source>
</evidence>
<dbReference type="Gene3D" id="3.20.20.70">
    <property type="entry name" value="Aldolase class I"/>
    <property type="match status" value="1"/>
</dbReference>
<dbReference type="NCBIfam" id="TIGR01211">
    <property type="entry name" value="ELP3"/>
    <property type="match status" value="1"/>
</dbReference>
<keyword evidence="7" id="KW-0949">S-adenosyl-L-methionine</keyword>
<dbReference type="CDD" id="cd04301">
    <property type="entry name" value="NAT_SF"/>
    <property type="match status" value="1"/>
</dbReference>
<evidence type="ECO:0000259" key="17">
    <source>
        <dbReference type="PROSITE" id="PS51186"/>
    </source>
</evidence>
<dbReference type="Gene3D" id="3.40.630.30">
    <property type="match status" value="1"/>
</dbReference>
<dbReference type="InterPro" id="IPR058240">
    <property type="entry name" value="rSAM_sf"/>
</dbReference>
<proteinExistence type="inferred from homology"/>
<keyword evidence="5" id="KW-0820">tRNA-binding</keyword>
<evidence type="ECO:0000256" key="8">
    <source>
        <dbReference type="ARBA" id="ARBA00022694"/>
    </source>
</evidence>
<protein>
    <recommendedName>
        <fullName evidence="14">tRNA carboxymethyluridine synthase</fullName>
        <ecNumber evidence="14">2.3.1.311</ecNumber>
    </recommendedName>
</protein>
<evidence type="ECO:0000256" key="12">
    <source>
        <dbReference type="ARBA" id="ARBA00023014"/>
    </source>
</evidence>
<keyword evidence="13" id="KW-0012">Acyltransferase</keyword>
<keyword evidence="8" id="KW-0819">tRNA processing</keyword>
<comment type="pathway">
    <text evidence="2">tRNA modification.</text>
</comment>
<evidence type="ECO:0000256" key="5">
    <source>
        <dbReference type="ARBA" id="ARBA00022555"/>
    </source>
</evidence>
<evidence type="ECO:0000256" key="14">
    <source>
        <dbReference type="ARBA" id="ARBA00044771"/>
    </source>
</evidence>
<keyword evidence="12" id="KW-0411">Iron-sulfur</keyword>
<name>A0A6C0B403_9ZZZZ</name>
<evidence type="ECO:0000256" key="1">
    <source>
        <dbReference type="ARBA" id="ARBA00001966"/>
    </source>
</evidence>
<comment type="similarity">
    <text evidence="3">Belongs to the ELP3 family.</text>
</comment>
<dbReference type="SUPFAM" id="SSF55729">
    <property type="entry name" value="Acyl-CoA N-acyltransferases (Nat)"/>
    <property type="match status" value="1"/>
</dbReference>
<dbReference type="GO" id="GO:0051539">
    <property type="term" value="F:4 iron, 4 sulfur cluster binding"/>
    <property type="evidence" value="ECO:0007669"/>
    <property type="project" value="UniProtKB-KW"/>
</dbReference>
<feature type="domain" description="N-acetyltransferase" evidence="17">
    <location>
        <begin position="561"/>
        <end position="626"/>
    </location>
</feature>
<dbReference type="InterPro" id="IPR007197">
    <property type="entry name" value="rSAM"/>
</dbReference>
<reference evidence="18" key="1">
    <citation type="journal article" date="2020" name="Nature">
        <title>Giant virus diversity and host interactions through global metagenomics.</title>
        <authorList>
            <person name="Schulz F."/>
            <person name="Roux S."/>
            <person name="Paez-Espino D."/>
            <person name="Jungbluth S."/>
            <person name="Walsh D.A."/>
            <person name="Denef V.J."/>
            <person name="McMahon K.D."/>
            <person name="Konstantinidis K.T."/>
            <person name="Eloe-Fadrosh E.A."/>
            <person name="Kyrpides N.C."/>
            <person name="Woyke T."/>
        </authorList>
    </citation>
    <scope>NUCLEOTIDE SEQUENCE</scope>
    <source>
        <strain evidence="18">GVMAG-M-3300009422-16</strain>
    </source>
</reference>
<dbReference type="GO" id="GO:0046872">
    <property type="term" value="F:metal ion binding"/>
    <property type="evidence" value="ECO:0007669"/>
    <property type="project" value="UniProtKB-KW"/>
</dbReference>
<evidence type="ECO:0000256" key="13">
    <source>
        <dbReference type="ARBA" id="ARBA00023315"/>
    </source>
</evidence>
<evidence type="ECO:0000256" key="4">
    <source>
        <dbReference type="ARBA" id="ARBA00022485"/>
    </source>
</evidence>
<dbReference type="GO" id="GO:0005634">
    <property type="term" value="C:nucleus"/>
    <property type="evidence" value="ECO:0007669"/>
    <property type="project" value="TreeGrafter"/>
</dbReference>
<keyword evidence="16" id="KW-0472">Membrane</keyword>
<dbReference type="InterPro" id="IPR000182">
    <property type="entry name" value="GNAT_dom"/>
</dbReference>
<dbReference type="Pfam" id="PF04055">
    <property type="entry name" value="Radical_SAM"/>
    <property type="match status" value="1"/>
</dbReference>
<comment type="cofactor">
    <cofactor evidence="1">
        <name>[4Fe-4S] cluster</name>
        <dbReference type="ChEBI" id="CHEBI:49883"/>
    </cofactor>
</comment>
<evidence type="ECO:0000256" key="9">
    <source>
        <dbReference type="ARBA" id="ARBA00022723"/>
    </source>
</evidence>
<dbReference type="SFLD" id="SFLDS00029">
    <property type="entry name" value="Radical_SAM"/>
    <property type="match status" value="1"/>
</dbReference>
<dbReference type="InterPro" id="IPR013785">
    <property type="entry name" value="Aldolase_TIM"/>
</dbReference>
<sequence length="640" mass="73766">MFNESLSVDFSGQFNQTDIDQIFLKGTHHTNVEILPALLDVMIQVATDSFDFKFESYRDYDKFMLKMRRKYQYNLVISKTKLFTHYRKLYSDNKIKRNYQLEKFMRIKGARSRSGVVSVTIFTSGSVMGGDAVDKVKTGGCPMNCHYCPFEKDENGIPTQPRSYLSTEPGNKRATENLHHPLGQAYSRLFQLESIGHISNNDQESNKIELIISGGTFNFYPKDYIIWFSTCAYYACNTYHTARENMGNFDKVRPMLSLDEEKIINETATNRIIGLTVETRPDYVAKSERGVIDFSQIELFRKIGVTRVQIGVQTTEDHILKKINRGCRNKDNIWGIKLLKSNGFKTDIHIMLDLPGSSPTIDKNVIDKITSDPNLQADQWKIYPTETTPFTKIKEWYDEGTYKPYAEDHTEGLSYLLMDVIVHALTKIPEYIRVNRIVRDIPHISIEGGLKCSNFRQLTKQKMDKMGILTNDIREREVKYKNIDWDDMILDIVTYPSSGGIEYFIQLCSKNKRVLYGFIRLRHNKTNKYSLQSLEETALIRELHIYGQHANIGDKNGKTVQHKGLGSRLLKKAEHISRKNGYKKIAVISGVGVRGFYIKKGYTLGEHDYMYKLLPDYKYLYAISMICIAILLGILNGFVN</sequence>
<evidence type="ECO:0000256" key="2">
    <source>
        <dbReference type="ARBA" id="ARBA00005217"/>
    </source>
</evidence>
<dbReference type="SUPFAM" id="SSF102114">
    <property type="entry name" value="Radical SAM enzymes"/>
    <property type="match status" value="1"/>
</dbReference>
<dbReference type="PANTHER" id="PTHR11135:SF2">
    <property type="entry name" value="ELONGATOR COMPLEX PROTEIN 3"/>
    <property type="match status" value="1"/>
</dbReference>
<evidence type="ECO:0000256" key="16">
    <source>
        <dbReference type="SAM" id="Phobius"/>
    </source>
</evidence>
<dbReference type="EMBL" id="MN739067">
    <property type="protein sequence ID" value="QHS86955.1"/>
    <property type="molecule type" value="Genomic_DNA"/>
</dbReference>
<feature type="transmembrane region" description="Helical" evidence="16">
    <location>
        <begin position="619"/>
        <end position="639"/>
    </location>
</feature>
<dbReference type="InterPro" id="IPR006638">
    <property type="entry name" value="Elp3/MiaA/NifB-like_rSAM"/>
</dbReference>
<keyword evidence="6" id="KW-0808">Transferase</keyword>
<dbReference type="AlphaFoldDB" id="A0A6C0B403"/>
<dbReference type="GO" id="GO:0002926">
    <property type="term" value="P:tRNA wobble base 5-methoxycarbonylmethyl-2-thiouridinylation"/>
    <property type="evidence" value="ECO:0007669"/>
    <property type="project" value="TreeGrafter"/>
</dbReference>
<dbReference type="Pfam" id="PF16199">
    <property type="entry name" value="Radical_SAM_C"/>
    <property type="match status" value="1"/>
</dbReference>
<evidence type="ECO:0000256" key="7">
    <source>
        <dbReference type="ARBA" id="ARBA00022691"/>
    </source>
</evidence>
<evidence type="ECO:0000256" key="6">
    <source>
        <dbReference type="ARBA" id="ARBA00022679"/>
    </source>
</evidence>
<dbReference type="GO" id="GO:0106261">
    <property type="term" value="F:tRNA uridine(34) acetyltransferase activity"/>
    <property type="evidence" value="ECO:0007669"/>
    <property type="project" value="UniProtKB-EC"/>
</dbReference>
<evidence type="ECO:0000256" key="10">
    <source>
        <dbReference type="ARBA" id="ARBA00022884"/>
    </source>
</evidence>
<dbReference type="InterPro" id="IPR039661">
    <property type="entry name" value="ELP3"/>
</dbReference>
<dbReference type="SMART" id="SM00729">
    <property type="entry name" value="Elp3"/>
    <property type="match status" value="1"/>
</dbReference>
<keyword evidence="11" id="KW-0408">Iron</keyword>
<dbReference type="GO" id="GO:0033588">
    <property type="term" value="C:elongator holoenzyme complex"/>
    <property type="evidence" value="ECO:0007669"/>
    <property type="project" value="TreeGrafter"/>
</dbReference>
<keyword evidence="4" id="KW-0004">4Fe-4S</keyword>
<comment type="catalytic activity">
    <reaction evidence="15">
        <text>uridine(34) in tRNA + acetyl-CoA + S-adenosyl-L-methionine + H2O = 5-(carboxymethyl)uridine(34) in tRNA + 5'-deoxyadenosine + L-methionine + CoA + 2 H(+)</text>
        <dbReference type="Rhea" id="RHEA:61020"/>
        <dbReference type="Rhea" id="RHEA-COMP:10407"/>
        <dbReference type="Rhea" id="RHEA-COMP:11727"/>
        <dbReference type="ChEBI" id="CHEBI:15377"/>
        <dbReference type="ChEBI" id="CHEBI:15378"/>
        <dbReference type="ChEBI" id="CHEBI:17319"/>
        <dbReference type="ChEBI" id="CHEBI:57287"/>
        <dbReference type="ChEBI" id="CHEBI:57288"/>
        <dbReference type="ChEBI" id="CHEBI:57844"/>
        <dbReference type="ChEBI" id="CHEBI:59789"/>
        <dbReference type="ChEBI" id="CHEBI:65315"/>
        <dbReference type="ChEBI" id="CHEBI:74882"/>
        <dbReference type="EC" id="2.3.1.311"/>
    </reaction>
    <physiologicalReaction direction="left-to-right" evidence="15">
        <dbReference type="Rhea" id="RHEA:61021"/>
    </physiologicalReaction>
</comment>
<dbReference type="PROSITE" id="PS51186">
    <property type="entry name" value="GNAT"/>
    <property type="match status" value="1"/>
</dbReference>
<evidence type="ECO:0000256" key="11">
    <source>
        <dbReference type="ARBA" id="ARBA00023004"/>
    </source>
</evidence>
<dbReference type="GO" id="GO:0005737">
    <property type="term" value="C:cytoplasm"/>
    <property type="evidence" value="ECO:0007669"/>
    <property type="project" value="TreeGrafter"/>
</dbReference>
<dbReference type="SFLD" id="SFLDG01086">
    <property type="entry name" value="elongater_protein-like"/>
    <property type="match status" value="1"/>
</dbReference>
<keyword evidence="9" id="KW-0479">Metal-binding</keyword>
<organism evidence="18">
    <name type="scientific">viral metagenome</name>
    <dbReference type="NCBI Taxonomy" id="1070528"/>
    <lineage>
        <taxon>unclassified sequences</taxon>
        <taxon>metagenomes</taxon>
        <taxon>organismal metagenomes</taxon>
    </lineage>
</organism>
<evidence type="ECO:0000256" key="15">
    <source>
        <dbReference type="ARBA" id="ARBA00047372"/>
    </source>
</evidence>
<dbReference type="InterPro" id="IPR034687">
    <property type="entry name" value="ELP3-like"/>
</dbReference>
<evidence type="ECO:0000256" key="3">
    <source>
        <dbReference type="ARBA" id="ARBA00005494"/>
    </source>
</evidence>
<dbReference type="InterPro" id="IPR016181">
    <property type="entry name" value="Acyl_CoA_acyltransferase"/>
</dbReference>